<protein>
    <submittedName>
        <fullName evidence="1">Nucleic acid-binding protein</fullName>
    </submittedName>
</protein>
<evidence type="ECO:0000313" key="2">
    <source>
        <dbReference type="Proteomes" id="UP000661112"/>
    </source>
</evidence>
<dbReference type="InterPro" id="IPR029060">
    <property type="entry name" value="PIN-like_dom_sf"/>
</dbReference>
<dbReference type="SUPFAM" id="SSF88723">
    <property type="entry name" value="PIN domain-like"/>
    <property type="match status" value="1"/>
</dbReference>
<proteinExistence type="predicted"/>
<name>A0ABR8D417_9NOST</name>
<dbReference type="Gene3D" id="3.40.50.1010">
    <property type="entry name" value="5'-nuclease"/>
    <property type="match status" value="1"/>
</dbReference>
<keyword evidence="2" id="KW-1185">Reference proteome</keyword>
<comment type="caution">
    <text evidence="1">The sequence shown here is derived from an EMBL/GenBank/DDBJ whole genome shotgun (WGS) entry which is preliminary data.</text>
</comment>
<evidence type="ECO:0000313" key="1">
    <source>
        <dbReference type="EMBL" id="MBD2500992.1"/>
    </source>
</evidence>
<reference evidence="1 2" key="1">
    <citation type="journal article" date="2020" name="ISME J.">
        <title>Comparative genomics reveals insights into cyanobacterial evolution and habitat adaptation.</title>
        <authorList>
            <person name="Chen M.Y."/>
            <person name="Teng W.K."/>
            <person name="Zhao L."/>
            <person name="Hu C.X."/>
            <person name="Zhou Y.K."/>
            <person name="Han B.P."/>
            <person name="Song L.R."/>
            <person name="Shu W.S."/>
        </authorList>
    </citation>
    <scope>NUCLEOTIDE SEQUENCE [LARGE SCALE GENOMIC DNA]</scope>
    <source>
        <strain evidence="1 2">FACHB-119</strain>
    </source>
</reference>
<gene>
    <name evidence="1" type="ORF">H6G83_10300</name>
</gene>
<accession>A0ABR8D417</accession>
<dbReference type="Proteomes" id="UP000661112">
    <property type="component" value="Unassembled WGS sequence"/>
</dbReference>
<sequence>MKRTYIDSCVLIAAARLDNNNDICQKALNVLTSSDRYFVCSYYVKLEILTHAIRNKSNAEAKFYETFFDNVNEWVECNQALLECAYNEMLINNGLSGIDAIHVSAAIIGNVDELITAEKPEKPICKSKSVKVISLYI</sequence>
<dbReference type="EMBL" id="JACJSG010000011">
    <property type="protein sequence ID" value="MBD2500992.1"/>
    <property type="molecule type" value="Genomic_DNA"/>
</dbReference>
<dbReference type="RefSeq" id="WP_190470900.1">
    <property type="nucleotide sequence ID" value="NZ_JACJSG010000011.1"/>
</dbReference>
<organism evidence="1 2">
    <name type="scientific">Anabaena azotica FACHB-119</name>
    <dbReference type="NCBI Taxonomy" id="947527"/>
    <lineage>
        <taxon>Bacteria</taxon>
        <taxon>Bacillati</taxon>
        <taxon>Cyanobacteriota</taxon>
        <taxon>Cyanophyceae</taxon>
        <taxon>Nostocales</taxon>
        <taxon>Nostocaceae</taxon>
        <taxon>Anabaena</taxon>
        <taxon>Anabaena azotica</taxon>
    </lineage>
</organism>